<keyword evidence="4" id="KW-0378">Hydrolase</keyword>
<evidence type="ECO:0000256" key="2">
    <source>
        <dbReference type="ARBA" id="ARBA00022737"/>
    </source>
</evidence>
<dbReference type="GO" id="GO:0003729">
    <property type="term" value="F:mRNA binding"/>
    <property type="evidence" value="ECO:0007669"/>
    <property type="project" value="UniProtKB-ARBA"/>
</dbReference>
<dbReference type="PANTHER" id="PTHR47926">
    <property type="entry name" value="PENTATRICOPEPTIDE REPEAT-CONTAINING PROTEIN"/>
    <property type="match status" value="1"/>
</dbReference>
<reference evidence="4 5" key="1">
    <citation type="journal article" date="2017" name="Nature">
        <title>The Apostasia genome and the evolution of orchids.</title>
        <authorList>
            <person name="Zhang G.Q."/>
            <person name="Liu K.W."/>
            <person name="Li Z."/>
            <person name="Lohaus R."/>
            <person name="Hsiao Y.Y."/>
            <person name="Niu S.C."/>
            <person name="Wang J.Y."/>
            <person name="Lin Y.C."/>
            <person name="Xu Q."/>
            <person name="Chen L.J."/>
            <person name="Yoshida K."/>
            <person name="Fujiwara S."/>
            <person name="Wang Z.W."/>
            <person name="Zhang Y.Q."/>
            <person name="Mitsuda N."/>
            <person name="Wang M."/>
            <person name="Liu G.H."/>
            <person name="Pecoraro L."/>
            <person name="Huang H.X."/>
            <person name="Xiao X.J."/>
            <person name="Lin M."/>
            <person name="Wu X.Y."/>
            <person name="Wu W.L."/>
            <person name="Chen Y.Y."/>
            <person name="Chang S.B."/>
            <person name="Sakamoto S."/>
            <person name="Ohme-Takagi M."/>
            <person name="Yagi M."/>
            <person name="Zeng S.J."/>
            <person name="Shen C.Y."/>
            <person name="Yeh C.M."/>
            <person name="Luo Y.B."/>
            <person name="Tsai W.C."/>
            <person name="Van de Peer Y."/>
            <person name="Liu Z.J."/>
        </authorList>
    </citation>
    <scope>NUCLEOTIDE SEQUENCE [LARGE SCALE GENOMIC DNA]</scope>
    <source>
        <strain evidence="5">cv. Shenzhen</strain>
        <tissue evidence="4">Stem</tissue>
    </source>
</reference>
<dbReference type="NCBIfam" id="TIGR00756">
    <property type="entry name" value="PPR"/>
    <property type="match status" value="6"/>
</dbReference>
<feature type="repeat" description="PPR" evidence="3">
    <location>
        <begin position="126"/>
        <end position="160"/>
    </location>
</feature>
<dbReference type="PROSITE" id="PS51375">
    <property type="entry name" value="PPR"/>
    <property type="match status" value="4"/>
</dbReference>
<dbReference type="InterPro" id="IPR011990">
    <property type="entry name" value="TPR-like_helical_dom_sf"/>
</dbReference>
<evidence type="ECO:0000313" key="5">
    <source>
        <dbReference type="Proteomes" id="UP000236161"/>
    </source>
</evidence>
<dbReference type="Pfam" id="PF12854">
    <property type="entry name" value="PPR_1"/>
    <property type="match status" value="1"/>
</dbReference>
<organism evidence="4 5">
    <name type="scientific">Apostasia shenzhenica</name>
    <dbReference type="NCBI Taxonomy" id="1088818"/>
    <lineage>
        <taxon>Eukaryota</taxon>
        <taxon>Viridiplantae</taxon>
        <taxon>Streptophyta</taxon>
        <taxon>Embryophyta</taxon>
        <taxon>Tracheophyta</taxon>
        <taxon>Spermatophyta</taxon>
        <taxon>Magnoliopsida</taxon>
        <taxon>Liliopsida</taxon>
        <taxon>Asparagales</taxon>
        <taxon>Orchidaceae</taxon>
        <taxon>Apostasioideae</taxon>
        <taxon>Apostasia</taxon>
    </lineage>
</organism>
<dbReference type="EC" id="3.6.1.-" evidence="4"/>
<dbReference type="Pfam" id="PF01535">
    <property type="entry name" value="PPR"/>
    <property type="match status" value="7"/>
</dbReference>
<keyword evidence="5" id="KW-1185">Reference proteome</keyword>
<sequence>MFKGFTEGGLHEQTVLFFTRMKKRDVRPDIFTFPFVIKSCAMIPSFILGVEIHCFAVKTGLDANAFFGTSLIEMYASLGDVRLGYKVFEEMPERNLVVWTAIIRSYLSIGDTGTARHLFDQLEERDLILWNTMISGYIEHGDMASAQKLFEEMPAYDIMSWNTLLLAYASKDIEACERFFEQIPERNVFSWNGMIGAYARHGQFSDILKTFRRMLASSDVKPSDATLVSVLSSCSKLGALNWGRWIHVYAENNGFKGNIYVGNGLIDMYAKCGCIQTAIQVFDSMEKRDAVTWNSMISSLAMHGMGLEALKLFEEMLEDGEKPDGIAFVGALTACAHLGLVDRAFGCFRSMIQTYSIAPWIEHYGCMVDLLCRAGLLEEAMRLVRKMPMEADDVIWSNLLAGSRDLKDINSAEMVMSKLVKIVPEDVGNYALMSNVYGDVGRWEDFRRLQKMVRRTNGSKTPGCSLVEVNMEVVEFCSSDARHVRSKDIYQILEGLMDNSRFVASQLSDSCQSSL</sequence>
<dbReference type="InterPro" id="IPR046960">
    <property type="entry name" value="PPR_At4g14850-like_plant"/>
</dbReference>
<dbReference type="InterPro" id="IPR046848">
    <property type="entry name" value="E_motif"/>
</dbReference>
<dbReference type="Gene3D" id="1.25.40.10">
    <property type="entry name" value="Tetratricopeptide repeat domain"/>
    <property type="match status" value="3"/>
</dbReference>
<accession>A0A2I0ADH7</accession>
<dbReference type="GO" id="GO:0016787">
    <property type="term" value="F:hydrolase activity"/>
    <property type="evidence" value="ECO:0007669"/>
    <property type="project" value="UniProtKB-KW"/>
</dbReference>
<gene>
    <name evidence="4" type="primary">PCMP-E9</name>
    <name evidence="4" type="ORF">AXF42_Ash009062</name>
</gene>
<feature type="repeat" description="PPR" evidence="3">
    <location>
        <begin position="187"/>
        <end position="222"/>
    </location>
</feature>
<name>A0A2I0ADH7_9ASPA</name>
<proteinExistence type="inferred from homology"/>
<dbReference type="SUPFAM" id="SSF48452">
    <property type="entry name" value="TPR-like"/>
    <property type="match status" value="2"/>
</dbReference>
<dbReference type="AlphaFoldDB" id="A0A2I0ADH7"/>
<dbReference type="OrthoDB" id="185373at2759"/>
<feature type="repeat" description="PPR" evidence="3">
    <location>
        <begin position="289"/>
        <end position="323"/>
    </location>
</feature>
<dbReference type="PANTHER" id="PTHR47926:SF371">
    <property type="entry name" value="TETRATRICOPEPTIDE REPEAT-LIKE SUPERFAMILY PROTEIN"/>
    <property type="match status" value="1"/>
</dbReference>
<dbReference type="FunFam" id="1.25.40.10:FF:000690">
    <property type="entry name" value="Pentatricopeptide repeat-containing protein"/>
    <property type="match status" value="1"/>
</dbReference>
<dbReference type="Proteomes" id="UP000236161">
    <property type="component" value="Unassembled WGS sequence"/>
</dbReference>
<evidence type="ECO:0000256" key="1">
    <source>
        <dbReference type="ARBA" id="ARBA00006643"/>
    </source>
</evidence>
<dbReference type="GO" id="GO:0009451">
    <property type="term" value="P:RNA modification"/>
    <property type="evidence" value="ECO:0007669"/>
    <property type="project" value="InterPro"/>
</dbReference>
<evidence type="ECO:0000256" key="3">
    <source>
        <dbReference type="PROSITE-ProRule" id="PRU00708"/>
    </source>
</evidence>
<dbReference type="InterPro" id="IPR002885">
    <property type="entry name" value="PPR_rpt"/>
</dbReference>
<comment type="similarity">
    <text evidence="1">Belongs to the PPR family. PCMP-H subfamily.</text>
</comment>
<dbReference type="EMBL" id="KZ451993">
    <property type="protein sequence ID" value="PKA53566.1"/>
    <property type="molecule type" value="Genomic_DNA"/>
</dbReference>
<protein>
    <submittedName>
        <fullName evidence="4">Pentatricopeptide repeat-containing protein</fullName>
        <ecNumber evidence="4">3.6.1.-</ecNumber>
    </submittedName>
</protein>
<keyword evidence="2" id="KW-0677">Repeat</keyword>
<dbReference type="Pfam" id="PF20431">
    <property type="entry name" value="E_motif"/>
    <property type="match status" value="1"/>
</dbReference>
<feature type="repeat" description="PPR" evidence="3">
    <location>
        <begin position="64"/>
        <end position="98"/>
    </location>
</feature>
<evidence type="ECO:0000313" key="4">
    <source>
        <dbReference type="EMBL" id="PKA53566.1"/>
    </source>
</evidence>